<evidence type="ECO:0000313" key="2">
    <source>
        <dbReference type="EMBL" id="NMN99568.1"/>
    </source>
</evidence>
<name>A0A848KNN6_9NOCA</name>
<reference evidence="2 3" key="1">
    <citation type="submission" date="2019-05" db="EMBL/GenBank/DDBJ databases">
        <authorList>
            <person name="Lee S.D."/>
        </authorList>
    </citation>
    <scope>NUCLEOTIDE SEQUENCE [LARGE SCALE GENOMIC DNA]</scope>
    <source>
        <strain evidence="2 3">YC2-7</strain>
    </source>
</reference>
<dbReference type="RefSeq" id="WP_169594960.1">
    <property type="nucleotide sequence ID" value="NZ_VCQU01000020.1"/>
</dbReference>
<evidence type="ECO:0000313" key="3">
    <source>
        <dbReference type="Proteomes" id="UP000535543"/>
    </source>
</evidence>
<dbReference type="EMBL" id="VCQU01000020">
    <property type="protein sequence ID" value="NMN99568.1"/>
    <property type="molecule type" value="Genomic_DNA"/>
</dbReference>
<dbReference type="AlphaFoldDB" id="A0A848KNN6"/>
<keyword evidence="3" id="KW-1185">Reference proteome</keyword>
<comment type="caution">
    <text evidence="2">The sequence shown here is derived from an EMBL/GenBank/DDBJ whole genome shotgun (WGS) entry which is preliminary data.</text>
</comment>
<dbReference type="SUPFAM" id="SSF58113">
    <property type="entry name" value="Apolipoprotein A-I"/>
    <property type="match status" value="1"/>
</dbReference>
<accession>A0A848KNN6</accession>
<sequence length="112" mass="12819">MKTLSESLMDLAERVKKFEESSAEMREKNRATMQARKEELTSTIEREGSELEKTAAELREAAQSWWSDTREALEHQIGVMRADFEKWQADIKAQRAERASGDGKTAEPISRS</sequence>
<organism evidence="2 3">
    <name type="scientific">Antrihabitans stalactiti</name>
    <dbReference type="NCBI Taxonomy" id="2584121"/>
    <lineage>
        <taxon>Bacteria</taxon>
        <taxon>Bacillati</taxon>
        <taxon>Actinomycetota</taxon>
        <taxon>Actinomycetes</taxon>
        <taxon>Mycobacteriales</taxon>
        <taxon>Nocardiaceae</taxon>
        <taxon>Antrihabitans</taxon>
    </lineage>
</organism>
<protein>
    <submittedName>
        <fullName evidence="2">Uncharacterized protein</fullName>
    </submittedName>
</protein>
<dbReference type="Proteomes" id="UP000535543">
    <property type="component" value="Unassembled WGS sequence"/>
</dbReference>
<evidence type="ECO:0000256" key="1">
    <source>
        <dbReference type="SAM" id="MobiDB-lite"/>
    </source>
</evidence>
<feature type="region of interest" description="Disordered" evidence="1">
    <location>
        <begin position="92"/>
        <end position="112"/>
    </location>
</feature>
<feature type="region of interest" description="Disordered" evidence="1">
    <location>
        <begin position="19"/>
        <end position="49"/>
    </location>
</feature>
<proteinExistence type="predicted"/>
<feature type="compositionally biased region" description="Basic and acidic residues" evidence="1">
    <location>
        <begin position="92"/>
        <end position="105"/>
    </location>
</feature>
<gene>
    <name evidence="2" type="ORF">FGL95_31580</name>
</gene>
<reference evidence="2 3" key="2">
    <citation type="submission" date="2020-06" db="EMBL/GenBank/DDBJ databases">
        <title>Antribacter stalactiti gen. nov., sp. nov., a new member of the family Nacardiaceae isolated from a cave.</title>
        <authorList>
            <person name="Kim I.S."/>
        </authorList>
    </citation>
    <scope>NUCLEOTIDE SEQUENCE [LARGE SCALE GENOMIC DNA]</scope>
    <source>
        <strain evidence="2 3">YC2-7</strain>
    </source>
</reference>